<dbReference type="Proteomes" id="UP000663508">
    <property type="component" value="Chromosome"/>
</dbReference>
<name>A0A8H8WSL1_9HYPH</name>
<sequence length="1028" mass="108290">MSDDAPEIQTKITLSGSDEIEAAFDRMRVKAEQSFGRIDTAARQTAVTVQNQAKVATVETAAVVQTSEQQIGTLQRVAQALGDSAGYVADKVGAIAKGAAIAGAGLVAAVAAGYGVLSTLSQKSAREGEELLQLSRASGVSVEALTRYQYAADIAAGKSDGVAGAFKRVSDALIKFQDTGDEASLGLFTQVGLGKEVETGKLRTAEQVFARLGEQLKKIPDDTRRAKAAFDLLGAGAGDLLPVFTKSTGDLKALQEEAKKLGETSTSDLTDNTKRLEDIRRLNTAIGSIKDTIVDAFFPFVADGSDKIAAWINGKSEAIQEFAEGAAETVTTLFNDVTRLFNAPLSERVTKLSVDGKEIDLTKERLRNLVSIGREAGEAMEEAAEDGEEAAEDSAMRRIDLDEEELESFIKVGNQKIVYDEKLQKKYIEIDGKRVEVAKSNAAKILAYLSDAVSTALDGVTSQDAKALRFSNGFIAALYEPAQELRRLGLDVWDALSGKGLGARSMTVQWIQGAFNAVGDAAISARDAALALFGLTAADLPTLDGAMRAVQRTYASFRAGLAGKEGEAAVPWARTLGSVLGQLGSALVAVGEVAVRVGRFVGPYLATAFAFVADAFKAMRDVFFEGAVAPENAFAWINRFLPDAKAAFDAVAGVVTALYGFVRAKLATLFEGVSLESFKAGVAEAWETVVRTVMSAYSRIEAVVGFLIGVLDRVAKALGFKDWKELGIVLFVTWLISQVIGIGNVVSAIGQTADALLKVGAIGALALGLLIYGVVALAGAFLAFVGLPGLMGAAIAAGLTGLGLLAIKYRDEIKTALGNAADWVRDKWTRLKAWFTGEVLPAFGIGEKKSPVADVPMPEQPAAPAAPQRSGQIVLGTDGTWREMEDEEERTGTGAAGRRRMEEESARTRAETEAMRASTLASMMASLRGGREEGEIGADRVTPGMAQGTFGDFLNSLRALGGGLSLTTPFAQAPLALPQGGAGGLVPFAPNFTPAPDTLYGTPEAVENVIKKAIEAGVAVKTPRPRET</sequence>
<feature type="compositionally biased region" description="Basic and acidic residues" evidence="1">
    <location>
        <begin position="899"/>
        <end position="914"/>
    </location>
</feature>
<organism evidence="3 4">
    <name type="scientific">Methylobacterium indicum</name>
    <dbReference type="NCBI Taxonomy" id="1775910"/>
    <lineage>
        <taxon>Bacteria</taxon>
        <taxon>Pseudomonadati</taxon>
        <taxon>Pseudomonadota</taxon>
        <taxon>Alphaproteobacteria</taxon>
        <taxon>Hyphomicrobiales</taxon>
        <taxon>Methylobacteriaceae</taxon>
        <taxon>Methylobacterium</taxon>
    </lineage>
</organism>
<evidence type="ECO:0000313" key="3">
    <source>
        <dbReference type="EMBL" id="BCM83599.1"/>
    </source>
</evidence>
<feature type="transmembrane region" description="Helical" evidence="2">
    <location>
        <begin position="761"/>
        <end position="784"/>
    </location>
</feature>
<dbReference type="EMBL" id="AP024145">
    <property type="protein sequence ID" value="BCM83599.1"/>
    <property type="molecule type" value="Genomic_DNA"/>
</dbReference>
<keyword evidence="2" id="KW-0812">Transmembrane</keyword>
<feature type="transmembrane region" description="Helical" evidence="2">
    <location>
        <begin position="790"/>
        <end position="807"/>
    </location>
</feature>
<protein>
    <submittedName>
        <fullName evidence="3">Uncharacterized protein</fullName>
    </submittedName>
</protein>
<dbReference type="KEGG" id="mind:mvi_20600"/>
<accession>A0A8H8WSL1</accession>
<dbReference type="RefSeq" id="WP_207182616.1">
    <property type="nucleotide sequence ID" value="NZ_AP024145.1"/>
</dbReference>
<feature type="region of interest" description="Disordered" evidence="1">
    <location>
        <begin position="883"/>
        <end position="914"/>
    </location>
</feature>
<proteinExistence type="predicted"/>
<keyword evidence="2" id="KW-1133">Transmembrane helix</keyword>
<dbReference type="AlphaFoldDB" id="A0A8H8WSL1"/>
<feature type="transmembrane region" description="Helical" evidence="2">
    <location>
        <begin position="726"/>
        <end position="749"/>
    </location>
</feature>
<keyword evidence="2" id="KW-0472">Membrane</keyword>
<evidence type="ECO:0000256" key="1">
    <source>
        <dbReference type="SAM" id="MobiDB-lite"/>
    </source>
</evidence>
<gene>
    <name evidence="3" type="ORF">mvi_20600</name>
</gene>
<reference evidence="3" key="1">
    <citation type="submission" date="2020-11" db="EMBL/GenBank/DDBJ databases">
        <title>Complete genome sequence of a novel pathogenic Methylobacterium strain isolated from rice in Vietnam.</title>
        <authorList>
            <person name="Lai K."/>
            <person name="Okazaki S."/>
            <person name="Higashi K."/>
            <person name="Mori H."/>
            <person name="Toyoda A."/>
            <person name="Kurokawa K."/>
        </authorList>
    </citation>
    <scope>NUCLEOTIDE SEQUENCE</scope>
    <source>
        <strain evidence="3">VL1</strain>
    </source>
</reference>
<evidence type="ECO:0000313" key="4">
    <source>
        <dbReference type="Proteomes" id="UP000663508"/>
    </source>
</evidence>
<evidence type="ECO:0000256" key="2">
    <source>
        <dbReference type="SAM" id="Phobius"/>
    </source>
</evidence>